<reference evidence="5" key="1">
    <citation type="submission" date="2014-05" db="EMBL/GenBank/DDBJ databases">
        <title>The genome and life-stage specific transcriptomes of Globodera pallida elucidate key aspects of plant parasitism by a cyst nematode.</title>
        <authorList>
            <person name="Cotton J.A."/>
            <person name="Lilley C.J."/>
            <person name="Jones L.M."/>
            <person name="Kikuchi T."/>
            <person name="Reid A.J."/>
            <person name="Thorpe P."/>
            <person name="Tsai I.J."/>
            <person name="Beasley H."/>
            <person name="Blok V."/>
            <person name="Cock P.J.A."/>
            <person name="Van den Akker S.E."/>
            <person name="Holroyd N."/>
            <person name="Hunt M."/>
            <person name="Mantelin S."/>
            <person name="Naghra H."/>
            <person name="Pain A."/>
            <person name="Palomares-Rius J.E."/>
            <person name="Zarowiecki M."/>
            <person name="Berriman M."/>
            <person name="Jones J.T."/>
            <person name="Urwin P.E."/>
        </authorList>
    </citation>
    <scope>NUCLEOTIDE SEQUENCE [LARGE SCALE GENOMIC DNA]</scope>
    <source>
        <strain evidence="5">Lindley</strain>
    </source>
</reference>
<dbReference type="WBParaSite" id="GPLIN_000160200">
    <property type="protein sequence ID" value="GPLIN_000160200"/>
    <property type="gene ID" value="GPLIN_000160200"/>
</dbReference>
<keyword evidence="2" id="KW-0863">Zinc-finger</keyword>
<keyword evidence="5" id="KW-1185">Reference proteome</keyword>
<dbReference type="Pfam" id="PF10058">
    <property type="entry name" value="Zn_ribbon_10"/>
    <property type="match status" value="1"/>
</dbReference>
<comment type="function">
    <text evidence="2">Plays a role in determining ER morphology.</text>
</comment>
<comment type="similarity">
    <text evidence="1 2">Belongs to the lunapark family.</text>
</comment>
<keyword evidence="2" id="KW-0812">Transmembrane</keyword>
<evidence type="ECO:0000256" key="3">
    <source>
        <dbReference type="SAM" id="MobiDB-lite"/>
    </source>
</evidence>
<dbReference type="Proteomes" id="UP000050741">
    <property type="component" value="Unassembled WGS sequence"/>
</dbReference>
<keyword evidence="2" id="KW-1133">Transmembrane helix</keyword>
<feature type="transmembrane region" description="Helical" evidence="2">
    <location>
        <begin position="72"/>
        <end position="97"/>
    </location>
</feature>
<accession>A0A183BLW7</accession>
<keyword evidence="2" id="KW-0256">Endoplasmic reticulum</keyword>
<feature type="domain" description="Lunapark zinc ribbon" evidence="4">
    <location>
        <begin position="209"/>
        <end position="258"/>
    </location>
</feature>
<keyword evidence="2" id="KW-0862">Zinc</keyword>
<feature type="region of interest" description="Disordered" evidence="3">
    <location>
        <begin position="138"/>
        <end position="165"/>
    </location>
</feature>
<feature type="transmembrane region" description="Helical" evidence="2">
    <location>
        <begin position="42"/>
        <end position="60"/>
    </location>
</feature>
<comment type="domain">
    <text evidence="2">The C4-type zinc finger motif is necessary both for its ER three-way tubular junction localization and formation.</text>
</comment>
<dbReference type="PANTHER" id="PTHR22166">
    <property type="entry name" value="ENDOPLASMIC RETICULUM JUNCTION FORMATION PROTEIN LUNAPARK"/>
    <property type="match status" value="1"/>
</dbReference>
<feature type="compositionally biased region" description="Low complexity" evidence="3">
    <location>
        <begin position="148"/>
        <end position="159"/>
    </location>
</feature>
<evidence type="ECO:0000313" key="5">
    <source>
        <dbReference type="Proteomes" id="UP000050741"/>
    </source>
</evidence>
<dbReference type="GO" id="GO:1903373">
    <property type="term" value="P:positive regulation of endoplasmic reticulum tubular network organization"/>
    <property type="evidence" value="ECO:0007669"/>
    <property type="project" value="UniProtKB-UniRule"/>
</dbReference>
<dbReference type="GO" id="GO:0071788">
    <property type="term" value="P:endoplasmic reticulum tubular network maintenance"/>
    <property type="evidence" value="ECO:0007669"/>
    <property type="project" value="UniProtKB-UniRule"/>
</dbReference>
<sequence>MGNILRKKRPPSEELDELVLQIRELDAQLKQLFTDRAGALRWLNWFTIVVVGALSAFYWLQHGPFRKRLFSAASVCICGGLVFFLLRYLIVSVYDFFIGKKKRSIQFFTERKLNIIENVKETEKYNVAKELIKNKNGQKSGKEERFASTSSNNGTPNNGKKIFPVQNNMPTPAVPKIPKLYEMQETLNRPMTPYRAPVRPFIEQSRTPVDRILDFMMGESINNRYALICSNCHSHNGMAFQEEFESISFFCFKCNYFNPSKNELKVRSLHLSPAPTGGSGLMPFKNFIGNENTDESTENEGGSERRPSTISLQSEDEQELLQQQQSSTAGNEE</sequence>
<evidence type="ECO:0000259" key="4">
    <source>
        <dbReference type="Pfam" id="PF10058"/>
    </source>
</evidence>
<reference evidence="6" key="2">
    <citation type="submission" date="2016-06" db="UniProtKB">
        <authorList>
            <consortium name="WormBaseParasite"/>
        </authorList>
    </citation>
    <scope>IDENTIFICATION</scope>
</reference>
<evidence type="ECO:0000256" key="2">
    <source>
        <dbReference type="RuleBase" id="RU367073"/>
    </source>
</evidence>
<dbReference type="InterPro" id="IPR019273">
    <property type="entry name" value="Lunapark_Znf"/>
</dbReference>
<evidence type="ECO:0000313" key="6">
    <source>
        <dbReference type="WBParaSite" id="GPLIN_000160200"/>
    </source>
</evidence>
<feature type="region of interest" description="Disordered" evidence="3">
    <location>
        <begin position="280"/>
        <end position="333"/>
    </location>
</feature>
<dbReference type="InterPro" id="IPR040115">
    <property type="entry name" value="Lnp"/>
</dbReference>
<protein>
    <recommendedName>
        <fullName evidence="2">Endoplasmic reticulum junction formation protein lunapark</fullName>
    </recommendedName>
</protein>
<dbReference type="PANTHER" id="PTHR22166:SF12">
    <property type="entry name" value="ENDOPLASMIC RETICULUM JUNCTION FORMATION PROTEIN LUNAPARK"/>
    <property type="match status" value="1"/>
</dbReference>
<proteinExistence type="inferred from homology"/>
<dbReference type="AlphaFoldDB" id="A0A183BLW7"/>
<evidence type="ECO:0000256" key="1">
    <source>
        <dbReference type="ARBA" id="ARBA00009940"/>
    </source>
</evidence>
<name>A0A183BLW7_GLOPA</name>
<comment type="subcellular location">
    <subcellularLocation>
        <location evidence="2">Endoplasmic reticulum membrane</location>
        <topology evidence="2">Multi-pass membrane protein</topology>
    </subcellularLocation>
</comment>
<dbReference type="GO" id="GO:0008270">
    <property type="term" value="F:zinc ion binding"/>
    <property type="evidence" value="ECO:0007669"/>
    <property type="project" value="UniProtKB-KW"/>
</dbReference>
<keyword evidence="2" id="KW-0479">Metal-binding</keyword>
<organism evidence="5 6">
    <name type="scientific">Globodera pallida</name>
    <name type="common">Potato cyst nematode worm</name>
    <name type="synonym">Heterodera pallida</name>
    <dbReference type="NCBI Taxonomy" id="36090"/>
    <lineage>
        <taxon>Eukaryota</taxon>
        <taxon>Metazoa</taxon>
        <taxon>Ecdysozoa</taxon>
        <taxon>Nematoda</taxon>
        <taxon>Chromadorea</taxon>
        <taxon>Rhabditida</taxon>
        <taxon>Tylenchina</taxon>
        <taxon>Tylenchomorpha</taxon>
        <taxon>Tylenchoidea</taxon>
        <taxon>Heteroderidae</taxon>
        <taxon>Heteroderinae</taxon>
        <taxon>Globodera</taxon>
    </lineage>
</organism>
<dbReference type="GO" id="GO:0098826">
    <property type="term" value="C:endoplasmic reticulum tubular network membrane"/>
    <property type="evidence" value="ECO:0007669"/>
    <property type="project" value="UniProtKB-UniRule"/>
</dbReference>
<keyword evidence="2" id="KW-0472">Membrane</keyword>